<dbReference type="CDD" id="cd05233">
    <property type="entry name" value="SDR_c"/>
    <property type="match status" value="1"/>
</dbReference>
<dbReference type="PRINTS" id="PR00080">
    <property type="entry name" value="SDRFAMILY"/>
</dbReference>
<name>A0A940T4Y9_9MICO</name>
<dbReference type="FunFam" id="3.40.50.720:FF:000084">
    <property type="entry name" value="Short-chain dehydrogenase reductase"/>
    <property type="match status" value="1"/>
</dbReference>
<dbReference type="InterPro" id="IPR002347">
    <property type="entry name" value="SDR_fam"/>
</dbReference>
<dbReference type="PRINTS" id="PR00081">
    <property type="entry name" value="GDHRDH"/>
</dbReference>
<keyword evidence="2" id="KW-0560">Oxidoreductase</keyword>
<comment type="caution">
    <text evidence="3">The sequence shown here is derived from an EMBL/GenBank/DDBJ whole genome shotgun (WGS) entry which is preliminary data.</text>
</comment>
<gene>
    <name evidence="3" type="ORF">JOF28_002546</name>
</gene>
<proteinExistence type="inferred from homology"/>
<dbReference type="AlphaFoldDB" id="A0A940T4Y9"/>
<dbReference type="Gene3D" id="3.40.50.720">
    <property type="entry name" value="NAD(P)-binding Rossmann-like Domain"/>
    <property type="match status" value="1"/>
</dbReference>
<dbReference type="SUPFAM" id="SSF51735">
    <property type="entry name" value="NAD(P)-binding Rossmann-fold domains"/>
    <property type="match status" value="1"/>
</dbReference>
<dbReference type="PANTHER" id="PTHR42760">
    <property type="entry name" value="SHORT-CHAIN DEHYDROGENASES/REDUCTASES FAMILY MEMBER"/>
    <property type="match status" value="1"/>
</dbReference>
<keyword evidence="4" id="KW-1185">Reference proteome</keyword>
<comment type="similarity">
    <text evidence="1">Belongs to the short-chain dehydrogenases/reductases (SDR) family.</text>
</comment>
<dbReference type="Proteomes" id="UP000675163">
    <property type="component" value="Unassembled WGS sequence"/>
</dbReference>
<evidence type="ECO:0000313" key="4">
    <source>
        <dbReference type="Proteomes" id="UP000675163"/>
    </source>
</evidence>
<protein>
    <submittedName>
        <fullName evidence="3">NAD(P)-dependent dehydrogenase (Short-subunit alcohol dehydrogenase family)</fullName>
    </submittedName>
</protein>
<sequence length="266" mass="26677">MSTIAQRFIKDVALVTGAGSGIGEAAARRFAAEGAAVAVIDINATAATQVAQSIVDAGGRASAYSADVRSAQSLDEAVATITKEYGEITVVFTAAGVAGSKIPSHELPDDAWFGVLDINLTGTFFTIRAALPSMLRGGGGSIVTCGSTSSFVATLGGGMAPYRASKGGVKMLTQTLAMEYASKGIRVNCVCPGAVVTGLKQNTATLVPAGVTDSALQVAGGNKLTVPMGRYGEVNEIASVAAFLASSDASYITGQSLLVDGGVTAE</sequence>
<reference evidence="3" key="1">
    <citation type="submission" date="2021-02" db="EMBL/GenBank/DDBJ databases">
        <title>Sequencing the genomes of 1000 actinobacteria strains.</title>
        <authorList>
            <person name="Klenk H.-P."/>
        </authorList>
    </citation>
    <scope>NUCLEOTIDE SEQUENCE</scope>
    <source>
        <strain evidence="3">DSM 22850</strain>
    </source>
</reference>
<dbReference type="InterPro" id="IPR036291">
    <property type="entry name" value="NAD(P)-bd_dom_sf"/>
</dbReference>
<dbReference type="Pfam" id="PF13561">
    <property type="entry name" value="adh_short_C2"/>
    <property type="match status" value="1"/>
</dbReference>
<dbReference type="RefSeq" id="WP_209706088.1">
    <property type="nucleotide sequence ID" value="NZ_JAFIDA010000001.1"/>
</dbReference>
<accession>A0A940T4Y9</accession>
<organism evidence="3 4">
    <name type="scientific">Leucobacter exalbidus</name>
    <dbReference type="NCBI Taxonomy" id="662960"/>
    <lineage>
        <taxon>Bacteria</taxon>
        <taxon>Bacillati</taxon>
        <taxon>Actinomycetota</taxon>
        <taxon>Actinomycetes</taxon>
        <taxon>Micrococcales</taxon>
        <taxon>Microbacteriaceae</taxon>
        <taxon>Leucobacter</taxon>
    </lineage>
</organism>
<evidence type="ECO:0000256" key="2">
    <source>
        <dbReference type="ARBA" id="ARBA00023002"/>
    </source>
</evidence>
<evidence type="ECO:0000256" key="1">
    <source>
        <dbReference type="ARBA" id="ARBA00006484"/>
    </source>
</evidence>
<dbReference type="EMBL" id="JAFIDA010000001">
    <property type="protein sequence ID" value="MBP1327314.1"/>
    <property type="molecule type" value="Genomic_DNA"/>
</dbReference>
<evidence type="ECO:0000313" key="3">
    <source>
        <dbReference type="EMBL" id="MBP1327314.1"/>
    </source>
</evidence>
<dbReference type="GO" id="GO:0016616">
    <property type="term" value="F:oxidoreductase activity, acting on the CH-OH group of donors, NAD or NADP as acceptor"/>
    <property type="evidence" value="ECO:0007669"/>
    <property type="project" value="TreeGrafter"/>
</dbReference>